<dbReference type="EMBL" id="BGZK01000863">
    <property type="protein sequence ID" value="GBP63226.1"/>
    <property type="molecule type" value="Genomic_DNA"/>
</dbReference>
<gene>
    <name evidence="1" type="ORF">EVAR_89494_1</name>
</gene>
<name>A0A4C1XH54_EUMVA</name>
<sequence length="147" mass="16706">MSSVVFYAFAEKKHSSKDQCSERIFFDKPGTLYTDDGTNDFRQTGKTVFFEVILLLARLDESEFVSCARTNDMTKRSSLVMLTCEDSSLSPSRYRFKPAVPDFDNSRHHPQLALSRANVDSLKLINEDNVEHFVSFYAVGMPQQSGD</sequence>
<reference evidence="1 2" key="1">
    <citation type="journal article" date="2019" name="Commun. Biol.">
        <title>The bagworm genome reveals a unique fibroin gene that provides high tensile strength.</title>
        <authorList>
            <person name="Kono N."/>
            <person name="Nakamura H."/>
            <person name="Ohtoshi R."/>
            <person name="Tomita M."/>
            <person name="Numata K."/>
            <person name="Arakawa K."/>
        </authorList>
    </citation>
    <scope>NUCLEOTIDE SEQUENCE [LARGE SCALE GENOMIC DNA]</scope>
</reference>
<evidence type="ECO:0000313" key="2">
    <source>
        <dbReference type="Proteomes" id="UP000299102"/>
    </source>
</evidence>
<keyword evidence="2" id="KW-1185">Reference proteome</keyword>
<dbReference type="Proteomes" id="UP000299102">
    <property type="component" value="Unassembled WGS sequence"/>
</dbReference>
<dbReference type="AlphaFoldDB" id="A0A4C1XH54"/>
<evidence type="ECO:0000313" key="1">
    <source>
        <dbReference type="EMBL" id="GBP63226.1"/>
    </source>
</evidence>
<proteinExistence type="predicted"/>
<comment type="caution">
    <text evidence="1">The sequence shown here is derived from an EMBL/GenBank/DDBJ whole genome shotgun (WGS) entry which is preliminary data.</text>
</comment>
<accession>A0A4C1XH54</accession>
<organism evidence="1 2">
    <name type="scientific">Eumeta variegata</name>
    <name type="common">Bagworm moth</name>
    <name type="synonym">Eumeta japonica</name>
    <dbReference type="NCBI Taxonomy" id="151549"/>
    <lineage>
        <taxon>Eukaryota</taxon>
        <taxon>Metazoa</taxon>
        <taxon>Ecdysozoa</taxon>
        <taxon>Arthropoda</taxon>
        <taxon>Hexapoda</taxon>
        <taxon>Insecta</taxon>
        <taxon>Pterygota</taxon>
        <taxon>Neoptera</taxon>
        <taxon>Endopterygota</taxon>
        <taxon>Lepidoptera</taxon>
        <taxon>Glossata</taxon>
        <taxon>Ditrysia</taxon>
        <taxon>Tineoidea</taxon>
        <taxon>Psychidae</taxon>
        <taxon>Oiketicinae</taxon>
        <taxon>Eumeta</taxon>
    </lineage>
</organism>
<protein>
    <submittedName>
        <fullName evidence="1">Uncharacterized protein</fullName>
    </submittedName>
</protein>